<organism evidence="1 2">
    <name type="scientific">Moritella viscosa</name>
    <dbReference type="NCBI Taxonomy" id="80854"/>
    <lineage>
        <taxon>Bacteria</taxon>
        <taxon>Pseudomonadati</taxon>
        <taxon>Pseudomonadota</taxon>
        <taxon>Gammaproteobacteria</taxon>
        <taxon>Alteromonadales</taxon>
        <taxon>Moritellaceae</taxon>
        <taxon>Moritella</taxon>
    </lineage>
</organism>
<sequence length="56" mass="6789">MQCPYCFEDTDHLTKDPHWGFICDGCCIEMNRIDRDTDWDTWEADKRQHITESNEH</sequence>
<comment type="caution">
    <text evidence="1">The sequence shown here is derived from an EMBL/GenBank/DDBJ whole genome shotgun (WGS) entry which is preliminary data.</text>
</comment>
<dbReference type="Proteomes" id="UP000182660">
    <property type="component" value="Unassembled WGS sequence"/>
</dbReference>
<dbReference type="GO" id="GO:0006508">
    <property type="term" value="P:proteolysis"/>
    <property type="evidence" value="ECO:0007669"/>
    <property type="project" value="UniProtKB-KW"/>
</dbReference>
<keyword evidence="1" id="KW-0378">Hydrolase</keyword>
<keyword evidence="2" id="KW-1185">Reference proteome</keyword>
<dbReference type="GO" id="GO:0005524">
    <property type="term" value="F:ATP binding"/>
    <property type="evidence" value="ECO:0007669"/>
    <property type="project" value="UniProtKB-KW"/>
</dbReference>
<keyword evidence="1" id="KW-0067">ATP-binding</keyword>
<dbReference type="RefSeq" id="WP_170860801.1">
    <property type="nucleotide sequence ID" value="NZ_CAWRCN010000151.1"/>
</dbReference>
<gene>
    <name evidence="1" type="ORF">MT2528_3991</name>
</gene>
<name>A0ABY1HIF9_9GAMM</name>
<evidence type="ECO:0000313" key="1">
    <source>
        <dbReference type="EMBL" id="SGZ00218.1"/>
    </source>
</evidence>
<reference evidence="1 2" key="1">
    <citation type="submission" date="2016-11" db="EMBL/GenBank/DDBJ databases">
        <authorList>
            <person name="Klemetsen T."/>
        </authorList>
    </citation>
    <scope>NUCLEOTIDE SEQUENCE [LARGE SCALE GENOMIC DNA]</scope>
    <source>
        <strain evidence="1">MT 2528</strain>
    </source>
</reference>
<keyword evidence="1" id="KW-0547">Nucleotide-binding</keyword>
<accession>A0ABY1HIF9</accession>
<keyword evidence="1" id="KW-0645">Protease</keyword>
<dbReference type="EMBL" id="FPLJ01000092">
    <property type="protein sequence ID" value="SGZ00218.1"/>
    <property type="molecule type" value="Genomic_DNA"/>
</dbReference>
<protein>
    <submittedName>
        <fullName evidence="1">ATP-dependent Clp protease ATP-binding subunit ClpX 2</fullName>
    </submittedName>
</protein>
<evidence type="ECO:0000313" key="2">
    <source>
        <dbReference type="Proteomes" id="UP000182660"/>
    </source>
</evidence>
<proteinExistence type="predicted"/>
<dbReference type="GO" id="GO:0008233">
    <property type="term" value="F:peptidase activity"/>
    <property type="evidence" value="ECO:0007669"/>
    <property type="project" value="UniProtKB-KW"/>
</dbReference>